<evidence type="ECO:0000259" key="10">
    <source>
        <dbReference type="Pfam" id="PF01975"/>
    </source>
</evidence>
<evidence type="ECO:0000256" key="6">
    <source>
        <dbReference type="ARBA" id="ARBA00022723"/>
    </source>
</evidence>
<dbReference type="NCBIfam" id="NF001489">
    <property type="entry name" value="PRK00346.1-3"/>
    <property type="match status" value="1"/>
</dbReference>
<keyword evidence="5 9" id="KW-0963">Cytoplasm</keyword>
<gene>
    <name evidence="9" type="primary">surE</name>
    <name evidence="11" type="ORF">GEM_1603</name>
</gene>
<dbReference type="Pfam" id="PF01975">
    <property type="entry name" value="SurE"/>
    <property type="match status" value="1"/>
</dbReference>
<evidence type="ECO:0000313" key="11">
    <source>
        <dbReference type="EMBL" id="AFQ48028.1"/>
    </source>
</evidence>
<evidence type="ECO:0000256" key="9">
    <source>
        <dbReference type="HAMAP-Rule" id="MF_00060"/>
    </source>
</evidence>
<feature type="binding site" evidence="9">
    <location>
        <position position="40"/>
    </location>
    <ligand>
        <name>a divalent metal cation</name>
        <dbReference type="ChEBI" id="CHEBI:60240"/>
    </ligand>
</feature>
<dbReference type="EC" id="3.1.3.5" evidence="9"/>
<evidence type="ECO:0000256" key="1">
    <source>
        <dbReference type="ARBA" id="ARBA00000815"/>
    </source>
</evidence>
<comment type="cofactor">
    <cofactor evidence="9">
        <name>a divalent metal cation</name>
        <dbReference type="ChEBI" id="CHEBI:60240"/>
    </cofactor>
    <text evidence="9">Binds 1 divalent metal cation per subunit.</text>
</comment>
<dbReference type="NCBIfam" id="TIGR00087">
    <property type="entry name" value="surE"/>
    <property type="match status" value="1"/>
</dbReference>
<feature type="domain" description="Survival protein SurE-like phosphatase/nucleotidase" evidence="10">
    <location>
        <begin position="35"/>
        <end position="215"/>
    </location>
</feature>
<dbReference type="GO" id="GO:0008253">
    <property type="term" value="F:5'-nucleotidase activity"/>
    <property type="evidence" value="ECO:0007669"/>
    <property type="project" value="UniProtKB-UniRule"/>
</dbReference>
<dbReference type="HAMAP" id="MF_00060">
    <property type="entry name" value="SurE"/>
    <property type="match status" value="1"/>
</dbReference>
<evidence type="ECO:0000256" key="3">
    <source>
        <dbReference type="ARBA" id="ARBA00004496"/>
    </source>
</evidence>
<accession>A0A9W3JZG7</accession>
<dbReference type="Gene3D" id="3.40.1210.10">
    <property type="entry name" value="Survival protein SurE-like phosphatase/nucleotidase"/>
    <property type="match status" value="1"/>
</dbReference>
<dbReference type="PANTHER" id="PTHR30457">
    <property type="entry name" value="5'-NUCLEOTIDASE SURE"/>
    <property type="match status" value="1"/>
</dbReference>
<protein>
    <recommendedName>
        <fullName evidence="9">5'-nucleotidase SurE</fullName>
        <ecNumber evidence="9">3.1.3.5</ecNumber>
    </recommendedName>
    <alternativeName>
        <fullName evidence="9">Nucleoside 5'-monophosphate phosphohydrolase</fullName>
    </alternativeName>
</protein>
<dbReference type="AlphaFoldDB" id="A0A9W3JZG7"/>
<dbReference type="InterPro" id="IPR030048">
    <property type="entry name" value="SurE"/>
</dbReference>
<dbReference type="GO" id="GO:0046872">
    <property type="term" value="F:metal ion binding"/>
    <property type="evidence" value="ECO:0007669"/>
    <property type="project" value="UniProtKB-UniRule"/>
</dbReference>
<proteinExistence type="inferred from homology"/>
<keyword evidence="6 9" id="KW-0479">Metal-binding</keyword>
<comment type="catalytic activity">
    <reaction evidence="1 9">
        <text>a ribonucleoside 5'-phosphate + H2O = a ribonucleoside + phosphate</text>
        <dbReference type="Rhea" id="RHEA:12484"/>
        <dbReference type="ChEBI" id="CHEBI:15377"/>
        <dbReference type="ChEBI" id="CHEBI:18254"/>
        <dbReference type="ChEBI" id="CHEBI:43474"/>
        <dbReference type="ChEBI" id="CHEBI:58043"/>
        <dbReference type="EC" id="3.1.3.5"/>
    </reaction>
</comment>
<dbReference type="InterPro" id="IPR002828">
    <property type="entry name" value="SurE-like_Pase/nucleotidase"/>
</dbReference>
<dbReference type="GO" id="GO:0008254">
    <property type="term" value="F:3'-nucleotidase activity"/>
    <property type="evidence" value="ECO:0007669"/>
    <property type="project" value="TreeGrafter"/>
</dbReference>
<evidence type="ECO:0000313" key="12">
    <source>
        <dbReference type="Proteomes" id="UP000032866"/>
    </source>
</evidence>
<dbReference type="FunFam" id="3.40.1210.10:FF:000001">
    <property type="entry name" value="5'/3'-nucleotidase SurE"/>
    <property type="match status" value="1"/>
</dbReference>
<reference evidence="11 12" key="1">
    <citation type="journal article" date="2012" name="J. Bacteriol.">
        <title>Complete Genome Sequence of Burkholderia sp. Strain GG4, a Betaproteobacterium That Reduces 3-Oxo-N-Acylhomoserine Lactones and Produces Different N-Acylhomoserine Lactones.</title>
        <authorList>
            <person name="Hong K.W."/>
            <person name="Koh C.L."/>
            <person name="Sam C.K."/>
            <person name="Yin W.F."/>
            <person name="Chan K.G."/>
        </authorList>
    </citation>
    <scope>NUCLEOTIDE SEQUENCE [LARGE SCALE GENOMIC DNA]</scope>
    <source>
        <strain evidence="11 12">GG4</strain>
    </source>
</reference>
<dbReference type="GO" id="GO:0005737">
    <property type="term" value="C:cytoplasm"/>
    <property type="evidence" value="ECO:0007669"/>
    <property type="project" value="UniProtKB-SubCell"/>
</dbReference>
<keyword evidence="7 9" id="KW-0547">Nucleotide-binding</keyword>
<comment type="function">
    <text evidence="9">Nucleotidase that shows phosphatase activity on nucleoside 5'-monophosphates.</text>
</comment>
<evidence type="ECO:0000256" key="5">
    <source>
        <dbReference type="ARBA" id="ARBA00022490"/>
    </source>
</evidence>
<dbReference type="NCBIfam" id="NF001490">
    <property type="entry name" value="PRK00346.1-4"/>
    <property type="match status" value="1"/>
</dbReference>
<evidence type="ECO:0000256" key="2">
    <source>
        <dbReference type="ARBA" id="ARBA00001946"/>
    </source>
</evidence>
<organism evidence="11 12">
    <name type="scientific">Burkholderia cepacia GG4</name>
    <dbReference type="NCBI Taxonomy" id="1009846"/>
    <lineage>
        <taxon>Bacteria</taxon>
        <taxon>Pseudomonadati</taxon>
        <taxon>Pseudomonadota</taxon>
        <taxon>Betaproteobacteria</taxon>
        <taxon>Burkholderiales</taxon>
        <taxon>Burkholderiaceae</taxon>
        <taxon>Burkholderia</taxon>
        <taxon>Burkholderia cepacia complex</taxon>
    </lineage>
</organism>
<name>A0A9W3JZG7_BURCE</name>
<dbReference type="InterPro" id="IPR036523">
    <property type="entry name" value="SurE-like_sf"/>
</dbReference>
<comment type="similarity">
    <text evidence="4 9">Belongs to the SurE nucleotidase family.</text>
</comment>
<dbReference type="SUPFAM" id="SSF64167">
    <property type="entry name" value="SurE-like"/>
    <property type="match status" value="1"/>
</dbReference>
<evidence type="ECO:0000256" key="7">
    <source>
        <dbReference type="ARBA" id="ARBA00022741"/>
    </source>
</evidence>
<dbReference type="Proteomes" id="UP000032866">
    <property type="component" value="Chromosome 1"/>
</dbReference>
<evidence type="ECO:0000256" key="4">
    <source>
        <dbReference type="ARBA" id="ARBA00011062"/>
    </source>
</evidence>
<feature type="binding site" evidence="9">
    <location>
        <position position="124"/>
    </location>
    <ligand>
        <name>a divalent metal cation</name>
        <dbReference type="ChEBI" id="CHEBI:60240"/>
    </ligand>
</feature>
<keyword evidence="8 9" id="KW-0378">Hydrolase</keyword>
<dbReference type="PANTHER" id="PTHR30457:SF12">
    <property type="entry name" value="5'_3'-NUCLEOTIDASE SURE"/>
    <property type="match status" value="1"/>
</dbReference>
<feature type="binding site" evidence="9">
    <location>
        <position position="71"/>
    </location>
    <ligand>
        <name>a divalent metal cation</name>
        <dbReference type="ChEBI" id="CHEBI:60240"/>
    </ligand>
</feature>
<comment type="subcellular location">
    <subcellularLocation>
        <location evidence="3 9">Cytoplasm</location>
    </subcellularLocation>
</comment>
<dbReference type="EMBL" id="CP003774">
    <property type="protein sequence ID" value="AFQ48028.1"/>
    <property type="molecule type" value="Genomic_DNA"/>
</dbReference>
<dbReference type="GO" id="GO:0000166">
    <property type="term" value="F:nucleotide binding"/>
    <property type="evidence" value="ECO:0007669"/>
    <property type="project" value="UniProtKB-KW"/>
</dbReference>
<sequence length="285" mass="30410">MRRRTVHAGPYTPVRSRLTVALAPSFLGYNRRMRILLSNDDGYLAPGLAALSDALQPLADLTVIAPEQNCSGASNSLTLSRPLSVQRATNTGFFYVNGTPTDSVHVALTGMVDARPDLVVSGINNGQNMGEDTLYSGTVAAATEGIMFGVPAIAFSLADKGWAHLADAARVAAEIVEHYLAHPLPGQPLLNVNIPNLPYDELKGWQVTRLGKRHPSQPVIRQTDPRGEPVYWIGAAGAALDASEGTDFHAVANGFVSITPLQLDLTHTQMLPATREWARAGGRAS</sequence>
<feature type="binding site" evidence="9">
    <location>
        <position position="41"/>
    </location>
    <ligand>
        <name>a divalent metal cation</name>
        <dbReference type="ChEBI" id="CHEBI:60240"/>
    </ligand>
</feature>
<comment type="cofactor">
    <cofactor evidence="2">
        <name>Mg(2+)</name>
        <dbReference type="ChEBI" id="CHEBI:18420"/>
    </cofactor>
</comment>
<evidence type="ECO:0000256" key="8">
    <source>
        <dbReference type="ARBA" id="ARBA00022801"/>
    </source>
</evidence>
<dbReference type="KEGG" id="bct:GEM_1603"/>
<dbReference type="GO" id="GO:0004309">
    <property type="term" value="F:exopolyphosphatase activity"/>
    <property type="evidence" value="ECO:0007669"/>
    <property type="project" value="TreeGrafter"/>
</dbReference>